<reference evidence="4" key="2">
    <citation type="submission" date="2025-08" db="UniProtKB">
        <authorList>
            <consortium name="RefSeq"/>
        </authorList>
    </citation>
    <scope>IDENTIFICATION</scope>
    <source>
        <tissue evidence="4">Etiolated seedlings</tissue>
    </source>
</reference>
<name>A0A1S3DZC2_CICAR</name>
<dbReference type="GO" id="GO:0008270">
    <property type="term" value="F:zinc ion binding"/>
    <property type="evidence" value="ECO:0007669"/>
    <property type="project" value="InterPro"/>
</dbReference>
<keyword evidence="3" id="KW-1185">Reference proteome</keyword>
<feature type="region of interest" description="Disordered" evidence="1">
    <location>
        <begin position="1"/>
        <end position="22"/>
    </location>
</feature>
<dbReference type="STRING" id="3827.A0A1S3DZC2"/>
<gene>
    <name evidence="4" type="primary">LOC105851731</name>
</gene>
<proteinExistence type="predicted"/>
<evidence type="ECO:0000259" key="2">
    <source>
        <dbReference type="Pfam" id="PF22936"/>
    </source>
</evidence>
<organism evidence="3 4">
    <name type="scientific">Cicer arietinum</name>
    <name type="common">Chickpea</name>
    <name type="synonym">Garbanzo</name>
    <dbReference type="NCBI Taxonomy" id="3827"/>
    <lineage>
        <taxon>Eukaryota</taxon>
        <taxon>Viridiplantae</taxon>
        <taxon>Streptophyta</taxon>
        <taxon>Embryophyta</taxon>
        <taxon>Tracheophyta</taxon>
        <taxon>Spermatophyta</taxon>
        <taxon>Magnoliopsida</taxon>
        <taxon>eudicotyledons</taxon>
        <taxon>Gunneridae</taxon>
        <taxon>Pentapetalae</taxon>
        <taxon>rosids</taxon>
        <taxon>fabids</taxon>
        <taxon>Fabales</taxon>
        <taxon>Fabaceae</taxon>
        <taxon>Papilionoideae</taxon>
        <taxon>50 kb inversion clade</taxon>
        <taxon>NPAAA clade</taxon>
        <taxon>Hologalegina</taxon>
        <taxon>IRL clade</taxon>
        <taxon>Cicereae</taxon>
        <taxon>Cicer</taxon>
    </lineage>
</organism>
<dbReference type="InterPro" id="IPR036875">
    <property type="entry name" value="Znf_CCHC_sf"/>
</dbReference>
<dbReference type="RefSeq" id="XP_012568852.1">
    <property type="nucleotide sequence ID" value="XM_012713398.1"/>
</dbReference>
<dbReference type="OrthoDB" id="1432157at2759"/>
<dbReference type="AlphaFoldDB" id="A0A1S3DZC2"/>
<sequence>MQITSLGERHSGGVRGRGRGSFRGRGRWRGRFGLDKTQIEYYKCHKFGHFRFDCPNSEKQVNYVEIQGAKMEDLWFLDSGCSNHMSGIKKWFSDLDETFRHSVKLGNNARMMVHGKGNIKLKITEDYDLIFTGNCEKMFLSFKESMKRNFDMTDLGKIRYFLGVEVLQREEAIYMCQQKFTRDILNKFGMENNNEVSNPIIPGVKLSKKEGEAEVDITLISK</sequence>
<evidence type="ECO:0000313" key="4">
    <source>
        <dbReference type="RefSeq" id="XP_012568852.1"/>
    </source>
</evidence>
<dbReference type="GO" id="GO:0003676">
    <property type="term" value="F:nucleic acid binding"/>
    <property type="evidence" value="ECO:0007669"/>
    <property type="project" value="InterPro"/>
</dbReference>
<feature type="domain" description="Retrovirus-related Pol polyprotein from transposon TNT 1-94-like beta-barrel" evidence="2">
    <location>
        <begin position="75"/>
        <end position="126"/>
    </location>
</feature>
<dbReference type="Proteomes" id="UP000087171">
    <property type="component" value="Chromosome Ca3"/>
</dbReference>
<accession>A0A1S3DZC2</accession>
<reference evidence="3" key="1">
    <citation type="journal article" date="2013" name="Nat. Biotechnol.">
        <title>Draft genome sequence of chickpea (Cicer arietinum) provides a resource for trait improvement.</title>
        <authorList>
            <person name="Varshney R.K."/>
            <person name="Song C."/>
            <person name="Saxena R.K."/>
            <person name="Azam S."/>
            <person name="Yu S."/>
            <person name="Sharpe A.G."/>
            <person name="Cannon S."/>
            <person name="Baek J."/>
            <person name="Rosen B.D."/>
            <person name="Tar'an B."/>
            <person name="Millan T."/>
            <person name="Zhang X."/>
            <person name="Ramsay L.D."/>
            <person name="Iwata A."/>
            <person name="Wang Y."/>
            <person name="Nelson W."/>
            <person name="Farmer A.D."/>
            <person name="Gaur P.M."/>
            <person name="Soderlund C."/>
            <person name="Penmetsa R.V."/>
            <person name="Xu C."/>
            <person name="Bharti A.K."/>
            <person name="He W."/>
            <person name="Winter P."/>
            <person name="Zhao S."/>
            <person name="Hane J.K."/>
            <person name="Carrasquilla-Garcia N."/>
            <person name="Condie J.A."/>
            <person name="Upadhyaya H.D."/>
            <person name="Luo M.C."/>
            <person name="Thudi M."/>
            <person name="Gowda C.L."/>
            <person name="Singh N.P."/>
            <person name="Lichtenzveig J."/>
            <person name="Gali K.K."/>
            <person name="Rubio J."/>
            <person name="Nadarajan N."/>
            <person name="Dolezel J."/>
            <person name="Bansal K.C."/>
            <person name="Xu X."/>
            <person name="Edwards D."/>
            <person name="Zhang G."/>
            <person name="Kahl G."/>
            <person name="Gil J."/>
            <person name="Singh K.B."/>
            <person name="Datta S.K."/>
            <person name="Jackson S.A."/>
            <person name="Wang J."/>
            <person name="Cook D.R."/>
        </authorList>
    </citation>
    <scope>NUCLEOTIDE SEQUENCE [LARGE SCALE GENOMIC DNA]</scope>
    <source>
        <strain evidence="3">cv. CDC Frontier</strain>
    </source>
</reference>
<protein>
    <submittedName>
        <fullName evidence="4">Uncharacterized protein LOC105851731</fullName>
    </submittedName>
</protein>
<dbReference type="InterPro" id="IPR054722">
    <property type="entry name" value="PolX-like_BBD"/>
</dbReference>
<dbReference type="Pfam" id="PF22936">
    <property type="entry name" value="Pol_BBD"/>
    <property type="match status" value="1"/>
</dbReference>
<evidence type="ECO:0000256" key="1">
    <source>
        <dbReference type="SAM" id="MobiDB-lite"/>
    </source>
</evidence>
<dbReference type="SUPFAM" id="SSF57756">
    <property type="entry name" value="Retrovirus zinc finger-like domains"/>
    <property type="match status" value="1"/>
</dbReference>
<evidence type="ECO:0000313" key="3">
    <source>
        <dbReference type="Proteomes" id="UP000087171"/>
    </source>
</evidence>